<evidence type="ECO:0000313" key="3">
    <source>
        <dbReference type="Proteomes" id="UP000253318"/>
    </source>
</evidence>
<dbReference type="GO" id="GO:0016787">
    <property type="term" value="F:hydrolase activity"/>
    <property type="evidence" value="ECO:0007669"/>
    <property type="project" value="UniProtKB-KW"/>
</dbReference>
<feature type="domain" description="Nudix hydrolase" evidence="1">
    <location>
        <begin position="2"/>
        <end position="137"/>
    </location>
</feature>
<dbReference type="EMBL" id="QEIN01000063">
    <property type="protein sequence ID" value="RCV59270.1"/>
    <property type="molecule type" value="Genomic_DNA"/>
</dbReference>
<sequence>MKRCCGSSIGVIIRDEHGRYLMIERGWWPVGHAPVAGHVYDQHADPVAAALAEVEEEVGLTVVDLKPVLGPVHLPNLCASLPAEPTPGHTWWVVEATVTGTLRPAEGETKGARWYTPGQVQALAQRTIDHARGVVGTEEFTAHPGLEAVWIDLLHRASHLEVAEEDLLAARELYTAPPPEHWLGGRR</sequence>
<accession>A0A368T6Z5</accession>
<dbReference type="InterPro" id="IPR000086">
    <property type="entry name" value="NUDIX_hydrolase_dom"/>
</dbReference>
<keyword evidence="3" id="KW-1185">Reference proteome</keyword>
<dbReference type="PROSITE" id="PS51462">
    <property type="entry name" value="NUDIX"/>
    <property type="match status" value="1"/>
</dbReference>
<gene>
    <name evidence="2" type="ORF">DEF24_09870</name>
</gene>
<keyword evidence="2" id="KW-0378">Hydrolase</keyword>
<dbReference type="Proteomes" id="UP000253318">
    <property type="component" value="Unassembled WGS sequence"/>
</dbReference>
<name>A0A368T6Z5_9ACTN</name>
<protein>
    <submittedName>
        <fullName evidence="2">NUDIX hydrolase</fullName>
    </submittedName>
</protein>
<dbReference type="RefSeq" id="WP_114400317.1">
    <property type="nucleotide sequence ID" value="NZ_QEIM01000207.1"/>
</dbReference>
<dbReference type="OrthoDB" id="3673675at2"/>
<dbReference type="InterPro" id="IPR015797">
    <property type="entry name" value="NUDIX_hydrolase-like_dom_sf"/>
</dbReference>
<comment type="caution">
    <text evidence="2">The sequence shown here is derived from an EMBL/GenBank/DDBJ whole genome shotgun (WGS) entry which is preliminary data.</text>
</comment>
<dbReference type="AlphaFoldDB" id="A0A368T6Z5"/>
<organism evidence="2 3">
    <name type="scientific">Marinitenerispora sediminis</name>
    <dbReference type="NCBI Taxonomy" id="1931232"/>
    <lineage>
        <taxon>Bacteria</taxon>
        <taxon>Bacillati</taxon>
        <taxon>Actinomycetota</taxon>
        <taxon>Actinomycetes</taxon>
        <taxon>Streptosporangiales</taxon>
        <taxon>Nocardiopsidaceae</taxon>
        <taxon>Marinitenerispora</taxon>
    </lineage>
</organism>
<dbReference type="SUPFAM" id="SSF55811">
    <property type="entry name" value="Nudix"/>
    <property type="match status" value="1"/>
</dbReference>
<reference evidence="2 3" key="1">
    <citation type="submission" date="2018-04" db="EMBL/GenBank/DDBJ databases">
        <title>Novel actinobacteria from marine sediment.</title>
        <authorList>
            <person name="Ng Z.Y."/>
            <person name="Tan G.Y.A."/>
        </authorList>
    </citation>
    <scope>NUCLEOTIDE SEQUENCE [LARGE SCALE GENOMIC DNA]</scope>
    <source>
        <strain evidence="2 3">TPS81</strain>
    </source>
</reference>
<evidence type="ECO:0000259" key="1">
    <source>
        <dbReference type="PROSITE" id="PS51462"/>
    </source>
</evidence>
<proteinExistence type="predicted"/>
<dbReference type="Gene3D" id="3.90.79.10">
    <property type="entry name" value="Nucleoside Triphosphate Pyrophosphohydrolase"/>
    <property type="match status" value="1"/>
</dbReference>
<dbReference type="Pfam" id="PF00293">
    <property type="entry name" value="NUDIX"/>
    <property type="match status" value="1"/>
</dbReference>
<evidence type="ECO:0000313" key="2">
    <source>
        <dbReference type="EMBL" id="RCV59270.1"/>
    </source>
</evidence>